<feature type="transmembrane region" description="Helical" evidence="1">
    <location>
        <begin position="64"/>
        <end position="82"/>
    </location>
</feature>
<evidence type="ECO:0000313" key="2">
    <source>
        <dbReference type="EMBL" id="KAK7041512.1"/>
    </source>
</evidence>
<dbReference type="EMBL" id="JAYKXP010000034">
    <property type="protein sequence ID" value="KAK7041512.1"/>
    <property type="molecule type" value="Genomic_DNA"/>
</dbReference>
<evidence type="ECO:0000256" key="1">
    <source>
        <dbReference type="SAM" id="Phobius"/>
    </source>
</evidence>
<feature type="transmembrane region" description="Helical" evidence="1">
    <location>
        <begin position="154"/>
        <end position="177"/>
    </location>
</feature>
<feature type="transmembrane region" description="Helical" evidence="1">
    <location>
        <begin position="197"/>
        <end position="221"/>
    </location>
</feature>
<accession>A0AAW0CNQ6</accession>
<dbReference type="AlphaFoldDB" id="A0AAW0CNQ6"/>
<feature type="transmembrane region" description="Helical" evidence="1">
    <location>
        <begin position="241"/>
        <end position="262"/>
    </location>
</feature>
<keyword evidence="1" id="KW-0472">Membrane</keyword>
<feature type="transmembrane region" description="Helical" evidence="1">
    <location>
        <begin position="125"/>
        <end position="147"/>
    </location>
</feature>
<feature type="transmembrane region" description="Helical" evidence="1">
    <location>
        <begin position="24"/>
        <end position="52"/>
    </location>
</feature>
<sequence>MSPYQTDSLNLAFPLESHLNVSSILFGPAIVVALQFFLYGVYLMLYLSCLSVLKRQVSTKASRFHVISLSILFGLASASVVFETARTLRDAAYYFSIISDNKQYMMDLISPEGKLVQNALDGTAAVLYLIGNIIADMILIFRCYIIWGHRKSIVVGPIVACTLSNLYGTACTIIITAKGPKTQDAGPEWFQLSHIMMGIYMLINIVITIFLIALVAGRIYWISRRASSTTSARSRKRFNTIAAIVLESGLVYLIVLIPNVAFNTSEALVGWDLTPLMIQAAGIAPTLIIVRSGKGISVEDHEEPGDLETGETTDVNLSTWVDTTASSQGRSVTDF</sequence>
<organism evidence="2 3">
    <name type="scientific">Paramarasmius palmivorus</name>
    <dbReference type="NCBI Taxonomy" id="297713"/>
    <lineage>
        <taxon>Eukaryota</taxon>
        <taxon>Fungi</taxon>
        <taxon>Dikarya</taxon>
        <taxon>Basidiomycota</taxon>
        <taxon>Agaricomycotina</taxon>
        <taxon>Agaricomycetes</taxon>
        <taxon>Agaricomycetidae</taxon>
        <taxon>Agaricales</taxon>
        <taxon>Marasmiineae</taxon>
        <taxon>Marasmiaceae</taxon>
        <taxon>Paramarasmius</taxon>
    </lineage>
</organism>
<keyword evidence="3" id="KW-1185">Reference proteome</keyword>
<proteinExistence type="predicted"/>
<reference evidence="2 3" key="1">
    <citation type="submission" date="2024-01" db="EMBL/GenBank/DDBJ databases">
        <title>A draft genome for a cacao thread blight-causing isolate of Paramarasmius palmivorus.</title>
        <authorList>
            <person name="Baruah I.K."/>
            <person name="Bukari Y."/>
            <person name="Amoako-Attah I."/>
            <person name="Meinhardt L.W."/>
            <person name="Bailey B.A."/>
            <person name="Cohen S.P."/>
        </authorList>
    </citation>
    <scope>NUCLEOTIDE SEQUENCE [LARGE SCALE GENOMIC DNA]</scope>
    <source>
        <strain evidence="2 3">GH-12</strain>
    </source>
</reference>
<keyword evidence="1" id="KW-0812">Transmembrane</keyword>
<evidence type="ECO:0000313" key="3">
    <source>
        <dbReference type="Proteomes" id="UP001383192"/>
    </source>
</evidence>
<protein>
    <submittedName>
        <fullName evidence="2">Uncharacterized protein</fullName>
    </submittedName>
</protein>
<name>A0AAW0CNQ6_9AGAR</name>
<comment type="caution">
    <text evidence="2">The sequence shown here is derived from an EMBL/GenBank/DDBJ whole genome shotgun (WGS) entry which is preliminary data.</text>
</comment>
<feature type="transmembrane region" description="Helical" evidence="1">
    <location>
        <begin position="268"/>
        <end position="290"/>
    </location>
</feature>
<keyword evidence="1" id="KW-1133">Transmembrane helix</keyword>
<dbReference type="Proteomes" id="UP001383192">
    <property type="component" value="Unassembled WGS sequence"/>
</dbReference>
<gene>
    <name evidence="2" type="ORF">VNI00_009382</name>
</gene>